<feature type="non-terminal residue" evidence="2">
    <location>
        <position position="78"/>
    </location>
</feature>
<dbReference type="RefSeq" id="XP_005849198.1">
    <property type="nucleotide sequence ID" value="XM_005849136.1"/>
</dbReference>
<dbReference type="Pfam" id="PF16455">
    <property type="entry name" value="UBD"/>
    <property type="match status" value="1"/>
</dbReference>
<reference evidence="2 3" key="1">
    <citation type="journal article" date="2010" name="Plant Cell">
        <title>The Chlorella variabilis NC64A genome reveals adaptation to photosymbiosis, coevolution with viruses, and cryptic sex.</title>
        <authorList>
            <person name="Blanc G."/>
            <person name="Duncan G."/>
            <person name="Agarkova I."/>
            <person name="Borodovsky M."/>
            <person name="Gurnon J."/>
            <person name="Kuo A."/>
            <person name="Lindquist E."/>
            <person name="Lucas S."/>
            <person name="Pangilinan J."/>
            <person name="Polle J."/>
            <person name="Salamov A."/>
            <person name="Terry A."/>
            <person name="Yamada T."/>
            <person name="Dunigan D.D."/>
            <person name="Grigoriev I.V."/>
            <person name="Claverie J.M."/>
            <person name="Van Etten J.L."/>
        </authorList>
    </citation>
    <scope>NUCLEOTIDE SEQUENCE [LARGE SCALE GENOMIC DNA]</scope>
    <source>
        <strain evidence="2 3">NC64A</strain>
    </source>
</reference>
<accession>E1ZAP5</accession>
<proteinExistence type="predicted"/>
<dbReference type="InParanoid" id="E1ZAP5"/>
<evidence type="ECO:0000313" key="3">
    <source>
        <dbReference type="Proteomes" id="UP000008141"/>
    </source>
</evidence>
<organism evidence="3">
    <name type="scientific">Chlorella variabilis</name>
    <name type="common">Green alga</name>
    <dbReference type="NCBI Taxonomy" id="554065"/>
    <lineage>
        <taxon>Eukaryota</taxon>
        <taxon>Viridiplantae</taxon>
        <taxon>Chlorophyta</taxon>
        <taxon>core chlorophytes</taxon>
        <taxon>Trebouxiophyceae</taxon>
        <taxon>Chlorellales</taxon>
        <taxon>Chlorellaceae</taxon>
        <taxon>Chlorella clade</taxon>
        <taxon>Chlorella</taxon>
    </lineage>
</organism>
<dbReference type="GeneID" id="17356435"/>
<gene>
    <name evidence="2" type="ORF">CHLNCDRAFT_15068</name>
</gene>
<feature type="domain" description="DC-UbP/UBTD2 N-terminal" evidence="1">
    <location>
        <begin position="1"/>
        <end position="77"/>
    </location>
</feature>
<evidence type="ECO:0000313" key="2">
    <source>
        <dbReference type="EMBL" id="EFN57096.1"/>
    </source>
</evidence>
<dbReference type="InterPro" id="IPR032752">
    <property type="entry name" value="DC-UbP/UBTD2_N"/>
</dbReference>
<dbReference type="PANTHER" id="PTHR13609">
    <property type="entry name" value="UBIQUITIN DOMAIN CONTAINING 1 PROTEIN-RELATED"/>
    <property type="match status" value="1"/>
</dbReference>
<evidence type="ECO:0000259" key="1">
    <source>
        <dbReference type="Pfam" id="PF16455"/>
    </source>
</evidence>
<dbReference type="Proteomes" id="UP000008141">
    <property type="component" value="Unassembled WGS sequence"/>
</dbReference>
<sequence length="78" mass="8943">LQRMKDEFWDTEPHYGGDRVIWDALRAACEADLETARIILDSAGVIVAAADMTICYDERGRKYELPRYVISPPSNLQR</sequence>
<keyword evidence="3" id="KW-1185">Reference proteome</keyword>
<feature type="non-terminal residue" evidence="2">
    <location>
        <position position="1"/>
    </location>
</feature>
<dbReference type="EMBL" id="GL433840">
    <property type="protein sequence ID" value="EFN57096.1"/>
    <property type="molecule type" value="Genomic_DNA"/>
</dbReference>
<dbReference type="KEGG" id="cvr:CHLNCDRAFT_15068"/>
<name>E1ZAP5_CHLVA</name>
<dbReference type="eggNOG" id="KOG0013">
    <property type="taxonomic scope" value="Eukaryota"/>
</dbReference>
<dbReference type="InterPro" id="IPR038169">
    <property type="entry name" value="DC-UbP/UBTD2_N_sf"/>
</dbReference>
<dbReference type="Gene3D" id="1.20.225.20">
    <property type="entry name" value="Ub domain-containing protein, DC-UbP/UBTD2, N-terminal domain"/>
    <property type="match status" value="1"/>
</dbReference>
<dbReference type="OMA" id="CAGSREK"/>
<dbReference type="FunCoup" id="E1ZAP5">
    <property type="interactions" value="518"/>
</dbReference>
<dbReference type="InterPro" id="IPR039869">
    <property type="entry name" value="UBTD1/2"/>
</dbReference>
<dbReference type="AlphaFoldDB" id="E1ZAP5"/>
<protein>
    <recommendedName>
        <fullName evidence="1">DC-UbP/UBTD2 N-terminal domain-containing protein</fullName>
    </recommendedName>
</protein>
<dbReference type="OrthoDB" id="1640476at2759"/>